<reference evidence="2" key="1">
    <citation type="journal article" date="2010" name="Science">
        <title>Signatures of adaptation to obligate biotrophy in the Hyaloperonospora arabidopsidis genome.</title>
        <authorList>
            <person name="Baxter L."/>
            <person name="Tripathy S."/>
            <person name="Ishaque N."/>
            <person name="Boot N."/>
            <person name="Cabral A."/>
            <person name="Kemen E."/>
            <person name="Thines M."/>
            <person name="Ah-Fong A."/>
            <person name="Anderson R."/>
            <person name="Badejoko W."/>
            <person name="Bittner-Eddy P."/>
            <person name="Boore J.L."/>
            <person name="Chibucos M.C."/>
            <person name="Coates M."/>
            <person name="Dehal P."/>
            <person name="Delehaunty K."/>
            <person name="Dong S."/>
            <person name="Downton P."/>
            <person name="Dumas B."/>
            <person name="Fabro G."/>
            <person name="Fronick C."/>
            <person name="Fuerstenberg S.I."/>
            <person name="Fulton L."/>
            <person name="Gaulin E."/>
            <person name="Govers F."/>
            <person name="Hughes L."/>
            <person name="Humphray S."/>
            <person name="Jiang R.H."/>
            <person name="Judelson H."/>
            <person name="Kamoun S."/>
            <person name="Kyung K."/>
            <person name="Meijer H."/>
            <person name="Minx P."/>
            <person name="Morris P."/>
            <person name="Nelson J."/>
            <person name="Phuntumart V."/>
            <person name="Qutob D."/>
            <person name="Rehmany A."/>
            <person name="Rougon-Cardoso A."/>
            <person name="Ryden P."/>
            <person name="Torto-Alalibo T."/>
            <person name="Studholme D."/>
            <person name="Wang Y."/>
            <person name="Win J."/>
            <person name="Wood J."/>
            <person name="Clifton S.W."/>
            <person name="Rogers J."/>
            <person name="Van den Ackerveken G."/>
            <person name="Jones J.D."/>
            <person name="McDowell J.M."/>
            <person name="Beynon J."/>
            <person name="Tyler B.M."/>
        </authorList>
    </citation>
    <scope>NUCLEOTIDE SEQUENCE [LARGE SCALE GENOMIC DNA]</scope>
    <source>
        <strain evidence="2">Emoy2</strain>
    </source>
</reference>
<dbReference type="STRING" id="559515.M4BMW6"/>
<evidence type="ECO:0000313" key="2">
    <source>
        <dbReference type="Proteomes" id="UP000011713"/>
    </source>
</evidence>
<accession>M4BMW6</accession>
<name>M4BMW6_HYAAE</name>
<organism evidence="1 2">
    <name type="scientific">Hyaloperonospora arabidopsidis (strain Emoy2)</name>
    <name type="common">Downy mildew agent</name>
    <name type="synonym">Peronospora arabidopsidis</name>
    <dbReference type="NCBI Taxonomy" id="559515"/>
    <lineage>
        <taxon>Eukaryota</taxon>
        <taxon>Sar</taxon>
        <taxon>Stramenopiles</taxon>
        <taxon>Oomycota</taxon>
        <taxon>Peronosporomycetes</taxon>
        <taxon>Peronosporales</taxon>
        <taxon>Peronosporaceae</taxon>
        <taxon>Hyaloperonospora</taxon>
    </lineage>
</organism>
<dbReference type="AlphaFoldDB" id="M4BMW6"/>
<dbReference type="VEuPathDB" id="FungiDB:HpaG807753"/>
<dbReference type="InParanoid" id="M4BMW6"/>
<keyword evidence="2" id="KW-1185">Reference proteome</keyword>
<dbReference type="PANTHER" id="PTHR43834">
    <property type="entry name" value="GTPASE DER"/>
    <property type="match status" value="1"/>
</dbReference>
<proteinExistence type="predicted"/>
<dbReference type="Proteomes" id="UP000011713">
    <property type="component" value="Unassembled WGS sequence"/>
</dbReference>
<dbReference type="EnsemblProtists" id="HpaT807753">
    <property type="protein sequence ID" value="HpaP807753"/>
    <property type="gene ID" value="HpaG807753"/>
</dbReference>
<reference evidence="1" key="2">
    <citation type="submission" date="2015-06" db="UniProtKB">
        <authorList>
            <consortium name="EnsemblProtists"/>
        </authorList>
    </citation>
    <scope>IDENTIFICATION</scope>
    <source>
        <strain evidence="1">Emoy2</strain>
    </source>
</reference>
<evidence type="ECO:0000313" key="1">
    <source>
        <dbReference type="EnsemblProtists" id="HpaP807753"/>
    </source>
</evidence>
<sequence>MMQRIQNELQDSRSQVRGVPAVFISTHTDSGIKKSVPDVLKVYERWDLRVTTSILNRWLKTMG</sequence>
<dbReference type="HOGENOM" id="CLU_2890595_0_0_1"/>
<dbReference type="PANTHER" id="PTHR43834:SF6">
    <property type="entry name" value="GTPASE DER"/>
    <property type="match status" value="1"/>
</dbReference>
<dbReference type="EMBL" id="JH598432">
    <property type="status" value="NOT_ANNOTATED_CDS"/>
    <property type="molecule type" value="Genomic_DNA"/>
</dbReference>
<protein>
    <submittedName>
        <fullName evidence="1">Uncharacterized protein</fullName>
    </submittedName>
</protein>